<feature type="coiled-coil region" evidence="1">
    <location>
        <begin position="163"/>
        <end position="190"/>
    </location>
</feature>
<evidence type="ECO:0000256" key="1">
    <source>
        <dbReference type="SAM" id="Coils"/>
    </source>
</evidence>
<dbReference type="STRING" id="1548.CSCA_3457"/>
<dbReference type="Proteomes" id="UP000033115">
    <property type="component" value="Chromosome"/>
</dbReference>
<gene>
    <name evidence="2" type="ORF">CSCA_3457</name>
</gene>
<keyword evidence="1" id="KW-0175">Coiled coil</keyword>
<reference evidence="2 3" key="1">
    <citation type="journal article" date="2015" name="J. Biotechnol.">
        <title>Complete genome sequence of a malodorant-producing acetogen, Clostridium scatologenes ATCC 25775(T).</title>
        <authorList>
            <person name="Zhu Z."/>
            <person name="Guo T."/>
            <person name="Zheng H."/>
            <person name="Song T."/>
            <person name="Ouyang P."/>
            <person name="Xie J."/>
        </authorList>
    </citation>
    <scope>NUCLEOTIDE SEQUENCE [LARGE SCALE GENOMIC DNA]</scope>
    <source>
        <strain evidence="2 3">ATCC 25775</strain>
    </source>
</reference>
<sequence>MSLGMNTNYGLNNYNQSNINTKTDASKSVTNSNSTSKTTGNSVDEYYKNLCTKFPNLNIMVGHFSKGAMIATSTNIDNQPITIDPAYLKKAAKDPKVAAELEKNLGDEPMALNWLKNRAKMDGNKMTSLGTYIDANGDMCSAGGVATDNSSSKSSTSFITRFEELLEKRLKRMKEQRKAEDRMLAQVAEEDVKKANLQKQVARSYHNNLFNNVNMNLLDSNR</sequence>
<name>A0A0E3M7C9_CLOSL</name>
<dbReference type="AlphaFoldDB" id="A0A0E3M7C9"/>
<protein>
    <submittedName>
        <fullName evidence="2">Uncharacterized protein</fullName>
    </submittedName>
</protein>
<organism evidence="2 3">
    <name type="scientific">Clostridium scatologenes</name>
    <dbReference type="NCBI Taxonomy" id="1548"/>
    <lineage>
        <taxon>Bacteria</taxon>
        <taxon>Bacillati</taxon>
        <taxon>Bacillota</taxon>
        <taxon>Clostridia</taxon>
        <taxon>Eubacteriales</taxon>
        <taxon>Clostridiaceae</taxon>
        <taxon>Clostridium</taxon>
    </lineage>
</organism>
<accession>A0A0E3M7C9</accession>
<dbReference type="Pfam" id="PF19498">
    <property type="entry name" value="DUF6033"/>
    <property type="match status" value="1"/>
</dbReference>
<dbReference type="EMBL" id="CP009933">
    <property type="protein sequence ID" value="AKA70582.1"/>
    <property type="molecule type" value="Genomic_DNA"/>
</dbReference>
<dbReference type="RefSeq" id="WP_029160703.1">
    <property type="nucleotide sequence ID" value="NZ_CP009933.1"/>
</dbReference>
<dbReference type="KEGG" id="csq:CSCA_3457"/>
<proteinExistence type="predicted"/>
<evidence type="ECO:0000313" key="2">
    <source>
        <dbReference type="EMBL" id="AKA70582.1"/>
    </source>
</evidence>
<dbReference type="InterPro" id="IPR046097">
    <property type="entry name" value="DUF6033"/>
</dbReference>
<keyword evidence="3" id="KW-1185">Reference proteome</keyword>
<dbReference type="HOGENOM" id="CLU_1243550_0_0_9"/>
<evidence type="ECO:0000313" key="3">
    <source>
        <dbReference type="Proteomes" id="UP000033115"/>
    </source>
</evidence>